<dbReference type="Gene3D" id="1.10.10.10">
    <property type="entry name" value="Winged helix-like DNA-binding domain superfamily/Winged helix DNA-binding domain"/>
    <property type="match status" value="1"/>
</dbReference>
<feature type="domain" description="HTH marR-type" evidence="4">
    <location>
        <begin position="15"/>
        <end position="160"/>
    </location>
</feature>
<dbReference type="PROSITE" id="PS01117">
    <property type="entry name" value="HTH_MARR_1"/>
    <property type="match status" value="1"/>
</dbReference>
<name>A0A380GKB0_9STAP</name>
<evidence type="ECO:0000313" key="6">
    <source>
        <dbReference type="Proteomes" id="UP000254412"/>
    </source>
</evidence>
<sequence>MFKKQYYNLSRNRNKLKVGDVMNRTKASLNTFVGLNRTIDHLEQIVRNDIQRYGLNVTEFAVLELLYNKGDQPIQRIGDRVLIASSSITYVVDKLETKGYVIRIRNVQDKRVTNASLTETGCTLMNEIFPKHAATLESTFSILSDEELTTLQHVLKKLSAQPMI</sequence>
<dbReference type="GO" id="GO:0003677">
    <property type="term" value="F:DNA binding"/>
    <property type="evidence" value="ECO:0007669"/>
    <property type="project" value="UniProtKB-KW"/>
</dbReference>
<dbReference type="PRINTS" id="PR00598">
    <property type="entry name" value="HTHMARR"/>
</dbReference>
<dbReference type="GO" id="GO:0003700">
    <property type="term" value="F:DNA-binding transcription factor activity"/>
    <property type="evidence" value="ECO:0007669"/>
    <property type="project" value="InterPro"/>
</dbReference>
<dbReference type="InterPro" id="IPR036388">
    <property type="entry name" value="WH-like_DNA-bd_sf"/>
</dbReference>
<dbReference type="EMBL" id="UHDS01000001">
    <property type="protein sequence ID" value="SUM54214.1"/>
    <property type="molecule type" value="Genomic_DNA"/>
</dbReference>
<dbReference type="SUPFAM" id="SSF46785">
    <property type="entry name" value="Winged helix' DNA-binding domain"/>
    <property type="match status" value="1"/>
</dbReference>
<accession>A0A380GKB0</accession>
<keyword evidence="3" id="KW-0804">Transcription</keyword>
<gene>
    <name evidence="5" type="primary">yusO_2</name>
    <name evidence="5" type="ORF">NCTC13834_00499</name>
</gene>
<organism evidence="5 6">
    <name type="scientific">Staphylococcus nepalensis</name>
    <dbReference type="NCBI Taxonomy" id="214473"/>
    <lineage>
        <taxon>Bacteria</taxon>
        <taxon>Bacillati</taxon>
        <taxon>Bacillota</taxon>
        <taxon>Bacilli</taxon>
        <taxon>Bacillales</taxon>
        <taxon>Staphylococcaceae</taxon>
        <taxon>Staphylococcus</taxon>
    </lineage>
</organism>
<dbReference type="PANTHER" id="PTHR42756">
    <property type="entry name" value="TRANSCRIPTIONAL REGULATOR, MARR"/>
    <property type="match status" value="1"/>
</dbReference>
<evidence type="ECO:0000256" key="3">
    <source>
        <dbReference type="ARBA" id="ARBA00023163"/>
    </source>
</evidence>
<dbReference type="Proteomes" id="UP000254412">
    <property type="component" value="Unassembled WGS sequence"/>
</dbReference>
<dbReference type="Pfam" id="PF01047">
    <property type="entry name" value="MarR"/>
    <property type="match status" value="1"/>
</dbReference>
<dbReference type="SMART" id="SM00347">
    <property type="entry name" value="HTH_MARR"/>
    <property type="match status" value="1"/>
</dbReference>
<dbReference type="InterPro" id="IPR036390">
    <property type="entry name" value="WH_DNA-bd_sf"/>
</dbReference>
<keyword evidence="2" id="KW-0238">DNA-binding</keyword>
<evidence type="ECO:0000313" key="5">
    <source>
        <dbReference type="EMBL" id="SUM54214.1"/>
    </source>
</evidence>
<dbReference type="PROSITE" id="PS50995">
    <property type="entry name" value="HTH_MARR_2"/>
    <property type="match status" value="1"/>
</dbReference>
<dbReference type="PANTHER" id="PTHR42756:SF1">
    <property type="entry name" value="TRANSCRIPTIONAL REPRESSOR OF EMRAB OPERON"/>
    <property type="match status" value="1"/>
</dbReference>
<reference evidence="5 6" key="1">
    <citation type="submission" date="2018-06" db="EMBL/GenBank/DDBJ databases">
        <authorList>
            <consortium name="Pathogen Informatics"/>
            <person name="Doyle S."/>
        </authorList>
    </citation>
    <scope>NUCLEOTIDE SEQUENCE [LARGE SCALE GENOMIC DNA]</scope>
    <source>
        <strain evidence="5 6">NCTC13834</strain>
    </source>
</reference>
<dbReference type="AlphaFoldDB" id="A0A380GKB0"/>
<evidence type="ECO:0000256" key="2">
    <source>
        <dbReference type="ARBA" id="ARBA00023125"/>
    </source>
</evidence>
<keyword evidence="1" id="KW-0805">Transcription regulation</keyword>
<protein>
    <submittedName>
        <fullName evidence="5">Transcriptional regulator</fullName>
    </submittedName>
</protein>
<evidence type="ECO:0000256" key="1">
    <source>
        <dbReference type="ARBA" id="ARBA00023015"/>
    </source>
</evidence>
<evidence type="ECO:0000259" key="4">
    <source>
        <dbReference type="PROSITE" id="PS50995"/>
    </source>
</evidence>
<dbReference type="InterPro" id="IPR000835">
    <property type="entry name" value="HTH_MarR-typ"/>
</dbReference>
<dbReference type="InterPro" id="IPR023187">
    <property type="entry name" value="Tscrpt_reg_MarR-type_CS"/>
</dbReference>
<proteinExistence type="predicted"/>